<feature type="compositionally biased region" description="Basic and acidic residues" evidence="1">
    <location>
        <begin position="130"/>
        <end position="149"/>
    </location>
</feature>
<evidence type="ECO:0000256" key="1">
    <source>
        <dbReference type="SAM" id="MobiDB-lite"/>
    </source>
</evidence>
<gene>
    <name evidence="2" type="ORF">BC938DRAFT_483254</name>
</gene>
<accession>A0A433QCI0</accession>
<feature type="region of interest" description="Disordered" evidence="1">
    <location>
        <begin position="112"/>
        <end position="160"/>
    </location>
</feature>
<organism evidence="2 3">
    <name type="scientific">Jimgerdemannia flammicorona</name>
    <dbReference type="NCBI Taxonomy" id="994334"/>
    <lineage>
        <taxon>Eukaryota</taxon>
        <taxon>Fungi</taxon>
        <taxon>Fungi incertae sedis</taxon>
        <taxon>Mucoromycota</taxon>
        <taxon>Mucoromycotina</taxon>
        <taxon>Endogonomycetes</taxon>
        <taxon>Endogonales</taxon>
        <taxon>Endogonaceae</taxon>
        <taxon>Jimgerdemannia</taxon>
    </lineage>
</organism>
<dbReference type="Proteomes" id="UP000274822">
    <property type="component" value="Unassembled WGS sequence"/>
</dbReference>
<evidence type="ECO:0000313" key="2">
    <source>
        <dbReference type="EMBL" id="RUS27434.1"/>
    </source>
</evidence>
<comment type="caution">
    <text evidence="2">The sequence shown here is derived from an EMBL/GenBank/DDBJ whole genome shotgun (WGS) entry which is preliminary data.</text>
</comment>
<reference evidence="2 3" key="1">
    <citation type="journal article" date="2018" name="New Phytol.">
        <title>Phylogenomics of Endogonaceae and evolution of mycorrhizas within Mucoromycota.</title>
        <authorList>
            <person name="Chang Y."/>
            <person name="Desiro A."/>
            <person name="Na H."/>
            <person name="Sandor L."/>
            <person name="Lipzen A."/>
            <person name="Clum A."/>
            <person name="Barry K."/>
            <person name="Grigoriev I.V."/>
            <person name="Martin F.M."/>
            <person name="Stajich J.E."/>
            <person name="Smith M.E."/>
            <person name="Bonito G."/>
            <person name="Spatafora J.W."/>
        </authorList>
    </citation>
    <scope>NUCLEOTIDE SEQUENCE [LARGE SCALE GENOMIC DNA]</scope>
    <source>
        <strain evidence="2 3">AD002</strain>
    </source>
</reference>
<sequence length="412" mass="46675">MANTNLGYFDSPPESWTIIDYYRFRKKRSDFSGLFDKESGWLKRNLENQMSDPAIASFWDQSDIQKEKAHGILKLIGATNKNQQHVLAIQSKELQATHSIRNSGEALGNVVNGMLDGLDSKQPPPEACDSEPRETELPSAMEKKRNRGDEESEVEREMSTNSGITEWEFNHSPPAWLTNVIEEHKAMVSSSENSVNPLWWRIIDLSFSGVNPTISSSDQEAAHALVRAVLRVGQQDEWTVLQAPAERCLKSLAKLTTKQLKKVAKLVRPMGTSGAILQIQQMLKTGGEEEMNLFVVKDNPDLQDDEQDNETFLINKDDYLDDDVAYILDLLRYIYEMITLGIPSRENSERDIDIFVNSHIFSCFNGILDNHFGEIVSRASRERRKGARHDLAKDLTWGREFSLCERAGGIPD</sequence>
<evidence type="ECO:0000313" key="3">
    <source>
        <dbReference type="Proteomes" id="UP000274822"/>
    </source>
</evidence>
<dbReference type="EMBL" id="RBNJ01008401">
    <property type="protein sequence ID" value="RUS27434.1"/>
    <property type="molecule type" value="Genomic_DNA"/>
</dbReference>
<keyword evidence="3" id="KW-1185">Reference proteome</keyword>
<name>A0A433QCI0_9FUNG</name>
<protein>
    <submittedName>
        <fullName evidence="2">Uncharacterized protein</fullName>
    </submittedName>
</protein>
<dbReference type="AlphaFoldDB" id="A0A433QCI0"/>
<proteinExistence type="predicted"/>